<feature type="domain" description="GHMP kinase N-terminal" evidence="3">
    <location>
        <begin position="71"/>
        <end position="144"/>
    </location>
</feature>
<sequence length="329" mass="35255">MTASVGVSTSGRLHMGFFDLHGGLGRKFGSIGLSLTEPNLILSAKRSKSLQVSGVSNVPESVIARISKVSQQILSAMNIAESVEVNISEAVPEHSGLGSGTQMALATGSVISHLYQLNLTSMQIATLTGRGRRSGVGISAFDYGGLLVDGGRAVSASHSSPPPMLARYDFPEEWAILLIFDASEPGIHGDQEKVAFNELPTFPESLAAHLCRHVLMQAMPALVERDLIAFGQSIQVLQQHVGDYFLPVQGGRYASRLVSAVLERLEAMGVPCFGQSSWGPTGFAIFANKNQAEQHLQQLKTTFTDRALSWKICSACNHGAKFNKFDVTV</sequence>
<dbReference type="Proteomes" id="UP000297706">
    <property type="component" value="Unassembled WGS sequence"/>
</dbReference>
<evidence type="ECO:0000256" key="1">
    <source>
        <dbReference type="ARBA" id="ARBA00022679"/>
    </source>
</evidence>
<dbReference type="InterPro" id="IPR013750">
    <property type="entry name" value="GHMP_kinase_C_dom"/>
</dbReference>
<dbReference type="InterPro" id="IPR020568">
    <property type="entry name" value="Ribosomal_Su5_D2-typ_SF"/>
</dbReference>
<dbReference type="Pfam" id="PF00288">
    <property type="entry name" value="GHMP_kinases_N"/>
    <property type="match status" value="1"/>
</dbReference>
<feature type="domain" description="GHMP kinase C-terminal" evidence="4">
    <location>
        <begin position="218"/>
        <end position="303"/>
    </location>
</feature>
<dbReference type="InterPro" id="IPR014721">
    <property type="entry name" value="Ribsml_uS5_D2-typ_fold_subgr"/>
</dbReference>
<evidence type="ECO:0000313" key="5">
    <source>
        <dbReference type="EMBL" id="TFW73117.1"/>
    </source>
</evidence>
<dbReference type="GO" id="GO:0005524">
    <property type="term" value="F:ATP binding"/>
    <property type="evidence" value="ECO:0007669"/>
    <property type="project" value="InterPro"/>
</dbReference>
<dbReference type="NCBIfam" id="TIGR00144">
    <property type="entry name" value="beta_RFAP_syn"/>
    <property type="match status" value="1"/>
</dbReference>
<keyword evidence="6" id="KW-1185">Reference proteome</keyword>
<dbReference type="Gene3D" id="3.30.230.10">
    <property type="match status" value="1"/>
</dbReference>
<dbReference type="InterPro" id="IPR006204">
    <property type="entry name" value="GHMP_kinase_N_dom"/>
</dbReference>
<keyword evidence="1" id="KW-0808">Transferase</keyword>
<reference evidence="5 6" key="1">
    <citation type="submission" date="2018-02" db="EMBL/GenBank/DDBJ databases">
        <title>A novel lanthanide dependent methylotroph, Methylotenera sp. La3113.</title>
        <authorList>
            <person name="Lv H."/>
            <person name="Tani A."/>
        </authorList>
    </citation>
    <scope>NUCLEOTIDE SEQUENCE [LARGE SCALE GENOMIC DNA]</scope>
    <source>
        <strain evidence="5 6">La3113</strain>
    </source>
</reference>
<dbReference type="Pfam" id="PF08544">
    <property type="entry name" value="GHMP_kinases_C"/>
    <property type="match status" value="1"/>
</dbReference>
<evidence type="ECO:0000259" key="3">
    <source>
        <dbReference type="Pfam" id="PF00288"/>
    </source>
</evidence>
<dbReference type="OrthoDB" id="1492801at2"/>
<dbReference type="InterPro" id="IPR004422">
    <property type="entry name" value="RFAP_synthase"/>
</dbReference>
<dbReference type="SUPFAM" id="SSF54211">
    <property type="entry name" value="Ribosomal protein S5 domain 2-like"/>
    <property type="match status" value="1"/>
</dbReference>
<evidence type="ECO:0000256" key="2">
    <source>
        <dbReference type="ARBA" id="ARBA00022777"/>
    </source>
</evidence>
<dbReference type="AlphaFoldDB" id="A0A4Y9VVC4"/>
<organism evidence="5 6">
    <name type="scientific">Methylotenera oryzisoli</name>
    <dbReference type="NCBI Taxonomy" id="2080758"/>
    <lineage>
        <taxon>Bacteria</taxon>
        <taxon>Pseudomonadati</taxon>
        <taxon>Pseudomonadota</taxon>
        <taxon>Betaproteobacteria</taxon>
        <taxon>Nitrosomonadales</taxon>
        <taxon>Methylophilaceae</taxon>
        <taxon>Methylotenera</taxon>
    </lineage>
</organism>
<evidence type="ECO:0000313" key="6">
    <source>
        <dbReference type="Proteomes" id="UP000297706"/>
    </source>
</evidence>
<dbReference type="GO" id="GO:0016301">
    <property type="term" value="F:kinase activity"/>
    <property type="evidence" value="ECO:0007669"/>
    <property type="project" value="UniProtKB-KW"/>
</dbReference>
<evidence type="ECO:0000259" key="4">
    <source>
        <dbReference type="Pfam" id="PF08544"/>
    </source>
</evidence>
<proteinExistence type="predicted"/>
<dbReference type="RefSeq" id="WP_135276429.1">
    <property type="nucleotide sequence ID" value="NZ_PQVH01000002.1"/>
</dbReference>
<dbReference type="PANTHER" id="PTHR20861">
    <property type="entry name" value="HOMOSERINE/4-DIPHOSPHOCYTIDYL-2-C-METHYL-D-ERYTHRITOL KINASE"/>
    <property type="match status" value="1"/>
</dbReference>
<keyword evidence="2 5" id="KW-0418">Kinase</keyword>
<name>A0A4Y9VVC4_9PROT</name>
<comment type="caution">
    <text evidence="5">The sequence shown here is derived from an EMBL/GenBank/DDBJ whole genome shotgun (WGS) entry which is preliminary data.</text>
</comment>
<dbReference type="PANTHER" id="PTHR20861:SF6">
    <property type="entry name" value="BETA-RIBOFURANOSYLPHENOL 5'-PHOSPHATE SYNTHASE"/>
    <property type="match status" value="1"/>
</dbReference>
<dbReference type="EMBL" id="PQVH01000002">
    <property type="protein sequence ID" value="TFW73117.1"/>
    <property type="molecule type" value="Genomic_DNA"/>
</dbReference>
<protein>
    <submittedName>
        <fullName evidence="5">GHMP kinase</fullName>
    </submittedName>
</protein>
<dbReference type="PIRSF" id="PIRSF004884">
    <property type="entry name" value="Sugar_kin_arch"/>
    <property type="match status" value="1"/>
</dbReference>
<accession>A0A4Y9VVC4</accession>
<gene>
    <name evidence="5" type="ORF">C3Y98_01850</name>
</gene>